<organism evidence="10 11">
    <name type="scientific">Mollisia scopiformis</name>
    <name type="common">Conifer needle endophyte fungus</name>
    <name type="synonym">Phialocephala scopiformis</name>
    <dbReference type="NCBI Taxonomy" id="149040"/>
    <lineage>
        <taxon>Eukaryota</taxon>
        <taxon>Fungi</taxon>
        <taxon>Dikarya</taxon>
        <taxon>Ascomycota</taxon>
        <taxon>Pezizomycotina</taxon>
        <taxon>Leotiomycetes</taxon>
        <taxon>Helotiales</taxon>
        <taxon>Mollisiaceae</taxon>
        <taxon>Mollisia</taxon>
    </lineage>
</organism>
<dbReference type="GeneID" id="28832980"/>
<dbReference type="InterPro" id="IPR023827">
    <property type="entry name" value="Peptidase_S8_Asp-AS"/>
</dbReference>
<dbReference type="PROSITE" id="PS00136">
    <property type="entry name" value="SUBTILASE_ASP"/>
    <property type="match status" value="1"/>
</dbReference>
<feature type="domain" description="Peptidase S8/S53" evidence="8">
    <location>
        <begin position="686"/>
        <end position="905"/>
    </location>
</feature>
<feature type="active site" description="Charge relay system" evidence="5">
    <location>
        <position position="731"/>
    </location>
</feature>
<evidence type="ECO:0000256" key="2">
    <source>
        <dbReference type="ARBA" id="ARBA00022670"/>
    </source>
</evidence>
<dbReference type="Pfam" id="PF00082">
    <property type="entry name" value="Peptidase_S8"/>
    <property type="match status" value="1"/>
</dbReference>
<keyword evidence="11" id="KW-1185">Reference proteome</keyword>
<evidence type="ECO:0000256" key="3">
    <source>
        <dbReference type="ARBA" id="ARBA00022801"/>
    </source>
</evidence>
<dbReference type="InterPro" id="IPR023828">
    <property type="entry name" value="Peptidase_S8_Ser-AS"/>
</dbReference>
<dbReference type="PANTHER" id="PTHR43399:SF4">
    <property type="entry name" value="CELL WALL-ASSOCIATED PROTEASE"/>
    <property type="match status" value="1"/>
</dbReference>
<dbReference type="InterPro" id="IPR000209">
    <property type="entry name" value="Peptidase_S8/S53_dom"/>
</dbReference>
<dbReference type="GO" id="GO:0004252">
    <property type="term" value="F:serine-type endopeptidase activity"/>
    <property type="evidence" value="ECO:0007669"/>
    <property type="project" value="UniProtKB-UniRule"/>
</dbReference>
<name>A0A132B5Q7_MOLSC</name>
<dbReference type="PRINTS" id="PR00723">
    <property type="entry name" value="SUBTILISIN"/>
</dbReference>
<evidence type="ECO:0000256" key="1">
    <source>
        <dbReference type="ARBA" id="ARBA00011073"/>
    </source>
</evidence>
<reference evidence="10 11" key="1">
    <citation type="submission" date="2015-10" db="EMBL/GenBank/DDBJ databases">
        <title>Full genome of DAOMC 229536 Phialocephala scopiformis, a fungal endophyte of spruce producing the potent anti-insectan compound rugulosin.</title>
        <authorList>
            <consortium name="DOE Joint Genome Institute"/>
            <person name="Walker A.K."/>
            <person name="Frasz S.L."/>
            <person name="Seifert K.A."/>
            <person name="Miller J.D."/>
            <person name="Mondo S.J."/>
            <person name="Labutti K."/>
            <person name="Lipzen A."/>
            <person name="Dockter R."/>
            <person name="Kennedy M."/>
            <person name="Grigoriev I.V."/>
            <person name="Spatafora J.W."/>
        </authorList>
    </citation>
    <scope>NUCLEOTIDE SEQUENCE [LARGE SCALE GENOMIC DNA]</scope>
    <source>
        <strain evidence="10 11">CBS 120377</strain>
    </source>
</reference>
<dbReference type="PANTHER" id="PTHR43399">
    <property type="entry name" value="SUBTILISIN-RELATED"/>
    <property type="match status" value="1"/>
</dbReference>
<feature type="region of interest" description="Disordered" evidence="7">
    <location>
        <begin position="284"/>
        <end position="310"/>
    </location>
</feature>
<keyword evidence="4 5" id="KW-0720">Serine protease</keyword>
<feature type="active site" description="Charge relay system" evidence="5">
    <location>
        <position position="890"/>
    </location>
</feature>
<sequence length="961" mass="108581">MEPQSRRLDTVSLHGSLPGNRLQTARVLKRFKGLQQKVDNLLVLVRRTKPYRNVLPVTLFVRYLKNEYLAFRGTLDGLTDAEHDETKGVDWMVVEETIERRCVSEYARYSDFVSRILLELDAITELLGFNEDVQITDIVSSNDRWGRLLQALYTLDGSGGATLQVSFANIQQANEELVQIQRQSLKDPSTNFFESLLMLRDRVASASDILGPENGFHCQCPEPHQVFLRAKDCFKLDKGFEPTSEPWDQACSLLFQNLNSVQNQWRQVEMQFSTSNVEMSKKLEPTHQQLSNETASKTTSSNIADDTTKKTKKKAWKSISGLLPIFLKPNSVHANSSNQVAGPAPTQVPLPPMTTNPSDGLCAFLNNGTGTGEEGQGYITMYREKASHKLVLTPADGMTQLDVRWADPLPILAQSEDPQLELSTEQRLQLAHQVAFSLFYLFSTPWIQESWTSDDVYLTWQESPVAFVHPVFSRKSIVVSNDALDIEKPSQPKVPFVNSLGRFLVELWCGTSWSHLQRVFLAGEGSSEVMEHDTFIFNRLLNWIGDSKIADRDKPFHLEGSSYLMAVRKCFTCDFNLSEVDKDSLLGNEHFARWIYRHVLRPLQYSLEDFQSQQERFFGTRLDFSPQVTAPRAGEDTKRLRLFANEDIENRQKKEKTADKWFYEYGKVKDFVRSIGRERPENPADRVRVAILDTGVDVTHDDLHSPWLDGQIFYQNFVGKRSGIPQDDDGHGTHVTSILLQMAENVDVYVARVSRDGLDWKSKDVEDAIRWAITDKQVHILSLSFGFPNADQSLEGIQKALLEAHASDVLIFAATGNRGDGNAVAFPACLDEVISVASIDGDNHLSSFVPDLRVGKRLCAIGEAIEAAWINKDVSKVAMHSTTERKAGTSYATPVVAGVAAMIMDLVWSAKHIFNDYNCKTLRTNHGMLAVLELIIYPKDKIKCLMPRQFFDKRVWKSYSG</sequence>
<evidence type="ECO:0000256" key="4">
    <source>
        <dbReference type="ARBA" id="ARBA00022825"/>
    </source>
</evidence>
<dbReference type="Pfam" id="PF24476">
    <property type="entry name" value="DUF7580"/>
    <property type="match status" value="1"/>
</dbReference>
<evidence type="ECO:0000256" key="7">
    <source>
        <dbReference type="SAM" id="MobiDB-lite"/>
    </source>
</evidence>
<evidence type="ECO:0000313" key="11">
    <source>
        <dbReference type="Proteomes" id="UP000070700"/>
    </source>
</evidence>
<dbReference type="EMBL" id="KQ947438">
    <property type="protein sequence ID" value="KUJ07746.1"/>
    <property type="molecule type" value="Genomic_DNA"/>
</dbReference>
<evidence type="ECO:0000313" key="10">
    <source>
        <dbReference type="EMBL" id="KUJ07746.1"/>
    </source>
</evidence>
<dbReference type="InterPro" id="IPR056002">
    <property type="entry name" value="DUF7580"/>
</dbReference>
<dbReference type="PROSITE" id="PS51892">
    <property type="entry name" value="SUBTILASE"/>
    <property type="match status" value="1"/>
</dbReference>
<comment type="similarity">
    <text evidence="1 5 6">Belongs to the peptidase S8 family.</text>
</comment>
<dbReference type="OrthoDB" id="206201at2759"/>
<feature type="compositionally biased region" description="Polar residues" evidence="7">
    <location>
        <begin position="286"/>
        <end position="305"/>
    </location>
</feature>
<dbReference type="InParanoid" id="A0A132B5Q7"/>
<dbReference type="InterPro" id="IPR051048">
    <property type="entry name" value="Peptidase_S8/S53_subtilisin"/>
</dbReference>
<dbReference type="GO" id="GO:0006508">
    <property type="term" value="P:proteolysis"/>
    <property type="evidence" value="ECO:0007669"/>
    <property type="project" value="UniProtKB-KW"/>
</dbReference>
<proteinExistence type="inferred from homology"/>
<feature type="active site" description="Charge relay system" evidence="5">
    <location>
        <position position="693"/>
    </location>
</feature>
<evidence type="ECO:0000256" key="5">
    <source>
        <dbReference type="PROSITE-ProRule" id="PRU01240"/>
    </source>
</evidence>
<gene>
    <name evidence="10" type="ORF">LY89DRAFT_789435</name>
</gene>
<accession>A0A132B5Q7</accession>
<dbReference type="InterPro" id="IPR036852">
    <property type="entry name" value="Peptidase_S8/S53_dom_sf"/>
</dbReference>
<feature type="domain" description="DUF7580" evidence="9">
    <location>
        <begin position="217"/>
        <end position="608"/>
    </location>
</feature>
<dbReference type="Gene3D" id="3.40.50.200">
    <property type="entry name" value="Peptidase S8/S53 domain"/>
    <property type="match status" value="1"/>
</dbReference>
<protein>
    <submittedName>
        <fullName evidence="10">Uncharacterized protein</fullName>
    </submittedName>
</protein>
<keyword evidence="2 5" id="KW-0645">Protease</keyword>
<dbReference type="SUPFAM" id="SSF52743">
    <property type="entry name" value="Subtilisin-like"/>
    <property type="match status" value="1"/>
</dbReference>
<dbReference type="InterPro" id="IPR015500">
    <property type="entry name" value="Peptidase_S8_subtilisin-rel"/>
</dbReference>
<evidence type="ECO:0000259" key="9">
    <source>
        <dbReference type="Pfam" id="PF24476"/>
    </source>
</evidence>
<evidence type="ECO:0000256" key="6">
    <source>
        <dbReference type="RuleBase" id="RU003355"/>
    </source>
</evidence>
<dbReference type="RefSeq" id="XP_018062101.1">
    <property type="nucleotide sequence ID" value="XM_018223254.1"/>
</dbReference>
<dbReference type="PROSITE" id="PS00138">
    <property type="entry name" value="SUBTILASE_SER"/>
    <property type="match status" value="1"/>
</dbReference>
<dbReference type="AlphaFoldDB" id="A0A132B5Q7"/>
<dbReference type="Proteomes" id="UP000070700">
    <property type="component" value="Unassembled WGS sequence"/>
</dbReference>
<dbReference type="KEGG" id="psco:LY89DRAFT_789435"/>
<keyword evidence="3 5" id="KW-0378">Hydrolase</keyword>
<evidence type="ECO:0000259" key="8">
    <source>
        <dbReference type="Pfam" id="PF00082"/>
    </source>
</evidence>